<dbReference type="PANTHER" id="PTHR32305">
    <property type="match status" value="1"/>
</dbReference>
<feature type="domain" description="DUF6531" evidence="3">
    <location>
        <begin position="93"/>
        <end position="172"/>
    </location>
</feature>
<dbReference type="InterPro" id="IPR006530">
    <property type="entry name" value="YD"/>
</dbReference>
<feature type="chain" id="PRO_5046376936" description="RHS repeat protein" evidence="2">
    <location>
        <begin position="32"/>
        <end position="791"/>
    </location>
</feature>
<evidence type="ECO:0000256" key="2">
    <source>
        <dbReference type="SAM" id="SignalP"/>
    </source>
</evidence>
<dbReference type="SUPFAM" id="SSF75011">
    <property type="entry name" value="3-carboxy-cis,cis-mucoante lactonizing enzyme"/>
    <property type="match status" value="1"/>
</dbReference>
<feature type="signal peptide" evidence="2">
    <location>
        <begin position="1"/>
        <end position="31"/>
    </location>
</feature>
<dbReference type="InterPro" id="IPR050708">
    <property type="entry name" value="T6SS_VgrG/RHS"/>
</dbReference>
<dbReference type="InterPro" id="IPR056823">
    <property type="entry name" value="TEN-like_YD-shell"/>
</dbReference>
<dbReference type="InterPro" id="IPR045351">
    <property type="entry name" value="DUF6531"/>
</dbReference>
<proteinExistence type="predicted"/>
<reference evidence="5 6" key="1">
    <citation type="submission" date="2021-02" db="EMBL/GenBank/DDBJ databases">
        <authorList>
            <person name="Vanwijnsberghe S."/>
        </authorList>
    </citation>
    <scope>NUCLEOTIDE SEQUENCE [LARGE SCALE GENOMIC DNA]</scope>
    <source>
        <strain evidence="5 6">R-69776</strain>
    </source>
</reference>
<dbReference type="EMBL" id="CAJNBH010000003">
    <property type="protein sequence ID" value="CAE6718820.1"/>
    <property type="molecule type" value="Genomic_DNA"/>
</dbReference>
<evidence type="ECO:0000313" key="5">
    <source>
        <dbReference type="EMBL" id="CAE6718820.1"/>
    </source>
</evidence>
<evidence type="ECO:0000259" key="3">
    <source>
        <dbReference type="Pfam" id="PF20148"/>
    </source>
</evidence>
<dbReference type="Pfam" id="PF25023">
    <property type="entry name" value="TEN_YD-shell"/>
    <property type="match status" value="1"/>
</dbReference>
<keyword evidence="1" id="KW-0677">Repeat</keyword>
<comment type="caution">
    <text evidence="5">The sequence shown here is derived from an EMBL/GenBank/DDBJ whole genome shotgun (WGS) entry which is preliminary data.</text>
</comment>
<accession>A0ABN7KXG9</accession>
<keyword evidence="6" id="KW-1185">Reference proteome</keyword>
<organism evidence="5 6">
    <name type="scientific">Paraburkholderia nemoris</name>
    <dbReference type="NCBI Taxonomy" id="2793076"/>
    <lineage>
        <taxon>Bacteria</taxon>
        <taxon>Pseudomonadati</taxon>
        <taxon>Pseudomonadota</taxon>
        <taxon>Betaproteobacteria</taxon>
        <taxon>Burkholderiales</taxon>
        <taxon>Burkholderiaceae</taxon>
        <taxon>Paraburkholderia</taxon>
    </lineage>
</organism>
<dbReference type="NCBIfam" id="TIGR01643">
    <property type="entry name" value="YD_repeat_2x"/>
    <property type="match status" value="4"/>
</dbReference>
<evidence type="ECO:0000256" key="1">
    <source>
        <dbReference type="ARBA" id="ARBA00022737"/>
    </source>
</evidence>
<sequence length="791" mass="85122">MRIKPSCGPAGNLARLLAALALLMFAFGANAADCNVVWPATGAKPGSPTCRWDAYAGVPGGVQYYNCLSLPLIDAWCATPTTEEPEASCPVADPVYPGNGVVTLTAADFVSGDDIPMSFTRTYRSKSVGSSVTAMGPAWFHSWQRQLNLANANNGASSKVIAFRGNGEPVTFNWSSGYWRTTAFTGITLTQNGSEWLFTDQRGGTTETYSSQGVLLSERTKTGFIRTLTYDGSGRLSAVTQHGAGALTKFDLTLHLGYDDKGRLSRLTDPLGGITQYGYDANSNLVSVSWPDGNVHRYVYDDARFKNAITGEIDETSTRTATWSYDAQGRANAVSHPDTSRNVQFAYSNGATTVSDIRGSTTLGLASIGGMLRPTGTTSQSATTAITWTASGDPLKETTASGGTSEYSYDSAGRPIRWTTHSQANGTRIVTTRYTDAISFRPYMIASPGKLRTFVYDDRGNITGYSERKTNDVTGAAGFEAAWDGEQQRTTGIRYDTNNRVAAARVYINNELTEDWVYFYDNTGNLHTAQNLKSGWLRGNVDRDAANRVTLQSSNGFTANITYGAQGRITRFRYDETAAPTNGRAARVLTVDYGYAANGEPISRSGTVATSGGAPVSIGSDEIDQWIDNYETGIDPVGPPPGTLGWARSLLRASSEPGLIPICIECMFNPALSWGWAMSSNNDDPFGIIGIAGTLRGAVNGIANLCKPTDANGLEGIAFKRDHYINRAKADNLDLDKAEGIIADELRRIRSDIAPGQHQIGRIEVDGQPVQWRAYVLPNGDINVGTIFVIK</sequence>
<feature type="domain" description="Teneurin-like YD-shell" evidence="4">
    <location>
        <begin position="205"/>
        <end position="596"/>
    </location>
</feature>
<protein>
    <recommendedName>
        <fullName evidence="7">RHS repeat protein</fullName>
    </recommendedName>
</protein>
<dbReference type="Pfam" id="PF20148">
    <property type="entry name" value="DUF6531"/>
    <property type="match status" value="1"/>
</dbReference>
<dbReference type="Gene3D" id="2.180.10.10">
    <property type="entry name" value="RHS repeat-associated core"/>
    <property type="match status" value="1"/>
</dbReference>
<dbReference type="PANTHER" id="PTHR32305:SF15">
    <property type="entry name" value="PROTEIN RHSA-RELATED"/>
    <property type="match status" value="1"/>
</dbReference>
<keyword evidence="2" id="KW-0732">Signal</keyword>
<evidence type="ECO:0008006" key="7">
    <source>
        <dbReference type="Google" id="ProtNLM"/>
    </source>
</evidence>
<evidence type="ECO:0000259" key="4">
    <source>
        <dbReference type="Pfam" id="PF25023"/>
    </source>
</evidence>
<dbReference type="Proteomes" id="UP000673821">
    <property type="component" value="Unassembled WGS sequence"/>
</dbReference>
<gene>
    <name evidence="5" type="ORF">R69776_01456</name>
</gene>
<evidence type="ECO:0000313" key="6">
    <source>
        <dbReference type="Proteomes" id="UP000673821"/>
    </source>
</evidence>
<name>A0ABN7KXG9_9BURK</name>